<accession>R7QEG9</accession>
<dbReference type="InterPro" id="IPR024654">
    <property type="entry name" value="Calcineurin-like_PHP_lpxH"/>
</dbReference>
<feature type="domain" description="Calcineurin-like phosphoesterase" evidence="6">
    <location>
        <begin position="61"/>
        <end position="215"/>
    </location>
</feature>
<name>R7QEG9_CHOCR</name>
<proteinExistence type="inferred from homology"/>
<dbReference type="GO" id="GO:0005829">
    <property type="term" value="C:cytosol"/>
    <property type="evidence" value="ECO:0007669"/>
    <property type="project" value="GOC"/>
</dbReference>
<gene>
    <name evidence="7" type="ORF">CHC_T00004276001</name>
</gene>
<dbReference type="Gramene" id="CDF35825">
    <property type="protein sequence ID" value="CDF35825"/>
    <property type="gene ID" value="CHC_T00004276001"/>
</dbReference>
<evidence type="ECO:0000259" key="6">
    <source>
        <dbReference type="Pfam" id="PF12850"/>
    </source>
</evidence>
<dbReference type="GO" id="GO:0042147">
    <property type="term" value="P:retrograde transport, endosome to Golgi"/>
    <property type="evidence" value="ECO:0007669"/>
    <property type="project" value="InterPro"/>
</dbReference>
<keyword evidence="8" id="KW-1185">Reference proteome</keyword>
<organism evidence="7 8">
    <name type="scientific">Chondrus crispus</name>
    <name type="common">Carrageen Irish moss</name>
    <name type="synonym">Polymorpha crispa</name>
    <dbReference type="NCBI Taxonomy" id="2769"/>
    <lineage>
        <taxon>Eukaryota</taxon>
        <taxon>Rhodophyta</taxon>
        <taxon>Florideophyceae</taxon>
        <taxon>Rhodymeniophycidae</taxon>
        <taxon>Gigartinales</taxon>
        <taxon>Gigartinaceae</taxon>
        <taxon>Chondrus</taxon>
    </lineage>
</organism>
<evidence type="ECO:0000256" key="4">
    <source>
        <dbReference type="ARBA" id="ARBA00022927"/>
    </source>
</evidence>
<evidence type="ECO:0000313" key="7">
    <source>
        <dbReference type="EMBL" id="CDF35825.1"/>
    </source>
</evidence>
<dbReference type="GO" id="GO:0015031">
    <property type="term" value="P:protein transport"/>
    <property type="evidence" value="ECO:0007669"/>
    <property type="project" value="UniProtKB-KW"/>
</dbReference>
<dbReference type="InterPro" id="IPR029052">
    <property type="entry name" value="Metallo-depent_PP-like"/>
</dbReference>
<comment type="similarity">
    <text evidence="1 5">Belongs to the VPS29 family.</text>
</comment>
<dbReference type="Gene3D" id="3.60.21.10">
    <property type="match status" value="1"/>
</dbReference>
<dbReference type="AlphaFoldDB" id="R7QEG9"/>
<dbReference type="InterPro" id="IPR028661">
    <property type="entry name" value="Vps29"/>
</dbReference>
<dbReference type="InterPro" id="IPR000979">
    <property type="entry name" value="Phosphodiesterase_MJ0936/Vps29"/>
</dbReference>
<evidence type="ECO:0000256" key="2">
    <source>
        <dbReference type="ARBA" id="ARBA00017767"/>
    </source>
</evidence>
<keyword evidence="3" id="KW-0813">Transport</keyword>
<dbReference type="GeneID" id="17323358"/>
<dbReference type="OrthoDB" id="10258130at2759"/>
<evidence type="ECO:0000256" key="5">
    <source>
        <dbReference type="RuleBase" id="RU362040"/>
    </source>
</evidence>
<evidence type="ECO:0000256" key="1">
    <source>
        <dbReference type="ARBA" id="ARBA00005945"/>
    </source>
</evidence>
<dbReference type="GO" id="GO:0030904">
    <property type="term" value="C:retromer complex"/>
    <property type="evidence" value="ECO:0007669"/>
    <property type="project" value="InterPro"/>
</dbReference>
<dbReference type="Pfam" id="PF12850">
    <property type="entry name" value="Metallophos_2"/>
    <property type="match status" value="1"/>
</dbReference>
<reference evidence="8" key="1">
    <citation type="journal article" date="2013" name="Proc. Natl. Acad. Sci. U.S.A.">
        <title>Genome structure and metabolic features in the red seaweed Chondrus crispus shed light on evolution of the Archaeplastida.</title>
        <authorList>
            <person name="Collen J."/>
            <person name="Porcel B."/>
            <person name="Carre W."/>
            <person name="Ball S.G."/>
            <person name="Chaparro C."/>
            <person name="Tonon T."/>
            <person name="Barbeyron T."/>
            <person name="Michel G."/>
            <person name="Noel B."/>
            <person name="Valentin K."/>
            <person name="Elias M."/>
            <person name="Artiguenave F."/>
            <person name="Arun A."/>
            <person name="Aury J.M."/>
            <person name="Barbosa-Neto J.F."/>
            <person name="Bothwell J.H."/>
            <person name="Bouget F.Y."/>
            <person name="Brillet L."/>
            <person name="Cabello-Hurtado F."/>
            <person name="Capella-Gutierrez S."/>
            <person name="Charrier B."/>
            <person name="Cladiere L."/>
            <person name="Cock J.M."/>
            <person name="Coelho S.M."/>
            <person name="Colleoni C."/>
            <person name="Czjzek M."/>
            <person name="Da Silva C."/>
            <person name="Delage L."/>
            <person name="Denoeud F."/>
            <person name="Deschamps P."/>
            <person name="Dittami S.M."/>
            <person name="Gabaldon T."/>
            <person name="Gachon C.M."/>
            <person name="Groisillier A."/>
            <person name="Herve C."/>
            <person name="Jabbari K."/>
            <person name="Katinka M."/>
            <person name="Kloareg B."/>
            <person name="Kowalczyk N."/>
            <person name="Labadie K."/>
            <person name="Leblanc C."/>
            <person name="Lopez P.J."/>
            <person name="McLachlan D.H."/>
            <person name="Meslet-Cladiere L."/>
            <person name="Moustafa A."/>
            <person name="Nehr Z."/>
            <person name="Nyvall Collen P."/>
            <person name="Panaud O."/>
            <person name="Partensky F."/>
            <person name="Poulain J."/>
            <person name="Rensing S.A."/>
            <person name="Rousvoal S."/>
            <person name="Samson G."/>
            <person name="Symeonidi A."/>
            <person name="Weissenbach J."/>
            <person name="Zambounis A."/>
            <person name="Wincker P."/>
            <person name="Boyen C."/>
        </authorList>
    </citation>
    <scope>NUCLEOTIDE SEQUENCE [LARGE SCALE GENOMIC DNA]</scope>
    <source>
        <strain evidence="8">cv. Stackhouse</strain>
    </source>
</reference>
<dbReference type="Proteomes" id="UP000012073">
    <property type="component" value="Unassembled WGS sequence"/>
</dbReference>
<evidence type="ECO:0000256" key="3">
    <source>
        <dbReference type="ARBA" id="ARBA00022448"/>
    </source>
</evidence>
<dbReference type="SUPFAM" id="SSF56300">
    <property type="entry name" value="Metallo-dependent phosphatases"/>
    <property type="match status" value="1"/>
</dbReference>
<dbReference type="EMBL" id="HG001749">
    <property type="protein sequence ID" value="CDF35825.1"/>
    <property type="molecule type" value="Genomic_DNA"/>
</dbReference>
<sequence>MFIDLGAEVVVANTAQTRSSFSSVATAGRGAELSRPFPEKRDAVQSLRGEPAFLGRKMVLVLAIGDFHIPYRSPTLAQRFKTLLMPGKIQFVLCTGNLCSAEVDQYLRSISPDVHIVTGDMDSAPYPAKAVVNVGSLGFGICHGHQIMPSGTTSGIESLRREMGVDVLITGHTHKLAVWQGKEGGLYVNPGSATGAYSTTKTEVEPPSFVLMDVQGSKVVTYSYVLDGEVCCPVILCSFPFRFLLVLDGELTLPSVYSCIKTGRSACRKRSV</sequence>
<dbReference type="FunFam" id="3.60.21.10:FF:000015">
    <property type="entry name" value="Vacuolar protein sorting-associated protein 29"/>
    <property type="match status" value="1"/>
</dbReference>
<dbReference type="PANTHER" id="PTHR11124">
    <property type="entry name" value="VACUOLAR SORTING PROTEIN VPS29"/>
    <property type="match status" value="1"/>
</dbReference>
<dbReference type="GO" id="GO:0031410">
    <property type="term" value="C:cytoplasmic vesicle"/>
    <property type="evidence" value="ECO:0007669"/>
    <property type="project" value="UniProtKB-ARBA"/>
</dbReference>
<dbReference type="CDD" id="cd07394">
    <property type="entry name" value="MPP_Vps29"/>
    <property type="match status" value="1"/>
</dbReference>
<evidence type="ECO:0000313" key="8">
    <source>
        <dbReference type="Proteomes" id="UP000012073"/>
    </source>
</evidence>
<dbReference type="KEGG" id="ccp:CHC_T00004276001"/>
<dbReference type="NCBIfam" id="TIGR00040">
    <property type="entry name" value="yfcE"/>
    <property type="match status" value="1"/>
</dbReference>
<dbReference type="RefSeq" id="XP_005715644.1">
    <property type="nucleotide sequence ID" value="XM_005715587.1"/>
</dbReference>
<keyword evidence="4" id="KW-0653">Protein transport</keyword>
<dbReference type="STRING" id="2769.R7QEG9"/>
<dbReference type="PhylomeDB" id="R7QEG9"/>
<protein>
    <recommendedName>
        <fullName evidence="2 5">Vacuolar protein sorting-associated protein 29</fullName>
    </recommendedName>
</protein>